<gene>
    <name evidence="2" type="ORF">MELIAE_LOCUS9933</name>
</gene>
<dbReference type="EMBL" id="OV121138">
    <property type="protein sequence ID" value="CAH0560119.1"/>
    <property type="molecule type" value="Genomic_DNA"/>
</dbReference>
<keyword evidence="3" id="KW-1185">Reference proteome</keyword>
<evidence type="ECO:0000313" key="2">
    <source>
        <dbReference type="EMBL" id="CAH0560119.1"/>
    </source>
</evidence>
<dbReference type="AlphaFoldDB" id="A0A9P0FJW0"/>
<keyword evidence="1" id="KW-0812">Transmembrane</keyword>
<dbReference type="OrthoDB" id="410267at2759"/>
<feature type="transmembrane region" description="Helical" evidence="1">
    <location>
        <begin position="446"/>
        <end position="467"/>
    </location>
</feature>
<feature type="transmembrane region" description="Helical" evidence="1">
    <location>
        <begin position="62"/>
        <end position="82"/>
    </location>
</feature>
<feature type="transmembrane region" description="Helical" evidence="1">
    <location>
        <begin position="385"/>
        <end position="403"/>
    </location>
</feature>
<feature type="transmembrane region" description="Helical" evidence="1">
    <location>
        <begin position="479"/>
        <end position="496"/>
    </location>
</feature>
<feature type="transmembrane region" description="Helical" evidence="1">
    <location>
        <begin position="185"/>
        <end position="206"/>
    </location>
</feature>
<sequence length="608" mass="70232">MLRSEKITNILNYTENIENKRGRKVSISVFFIIGVVEFLLSSIFYSYSAFFLEFVDDGFYDYHQGFGVIIIFVGTKNISGALTKSICDYYEKNTLSRVFIVSSTIILCLSLLTSSFVEGFEYHLLLYGIIPAFISGCLTTYIKHMQEEEYDFDPNLYDSILLVSKALGLFCMPVVLIFVSDCYGTSRAICLFASLVLNVIPFSLFLKTKTNHCVKVNSNYYSLTNPQPMTEMAVLNDNKNEALILSSSSSSSGDYEEPSNDFWAEEVQEEENRDDGAPANVVMLNPIQDYYKLFGVNILPRIREESESSSTNEISVKRLSQITAKLEEINKSDRRNSVEVPQINLRQPTEEPRIPYYTNEIMFLQDNQGCCTPYESYLWKRRWRILLQFFTHNFFIPLFKSLTNLNYYPPLITKVLTSFLSSWFIISAPYLALVKSEILQKKFTTLDSIFLSSYIAFAWCFFLMSLPAITKQSHLRTKIIYIIGSAILALSMLFSTKRLTNDAITLSCLFFGFGYGMTSYSENIVFKDFLGSTHWQDCRGPLEALSGILMIVIYYVIDHYRVDYETLILYSFLIYFMNICTWIIAPLLKILIKYLKRSFMYRQQENLF</sequence>
<dbReference type="InterPro" id="IPR036259">
    <property type="entry name" value="MFS_trans_sf"/>
</dbReference>
<feature type="transmembrane region" description="Helical" evidence="1">
    <location>
        <begin position="124"/>
        <end position="144"/>
    </location>
</feature>
<name>A0A9P0FJW0_BRAAE</name>
<dbReference type="Proteomes" id="UP001154078">
    <property type="component" value="Chromosome 7"/>
</dbReference>
<protein>
    <submittedName>
        <fullName evidence="2">Uncharacterized protein</fullName>
    </submittedName>
</protein>
<dbReference type="GO" id="GO:0008028">
    <property type="term" value="F:monocarboxylic acid transmembrane transporter activity"/>
    <property type="evidence" value="ECO:0007669"/>
    <property type="project" value="TreeGrafter"/>
</dbReference>
<keyword evidence="1" id="KW-0472">Membrane</keyword>
<reference evidence="2" key="1">
    <citation type="submission" date="2021-12" db="EMBL/GenBank/DDBJ databases">
        <authorList>
            <person name="King R."/>
        </authorList>
    </citation>
    <scope>NUCLEOTIDE SEQUENCE</scope>
</reference>
<dbReference type="PANTHER" id="PTHR11360:SF284">
    <property type="entry name" value="EG:103B4.3 PROTEIN-RELATED"/>
    <property type="match status" value="1"/>
</dbReference>
<feature type="transmembrane region" description="Helical" evidence="1">
    <location>
        <begin position="156"/>
        <end position="179"/>
    </location>
</feature>
<accession>A0A9P0FJW0</accession>
<feature type="transmembrane region" description="Helical" evidence="1">
    <location>
        <begin position="415"/>
        <end position="434"/>
    </location>
</feature>
<feature type="transmembrane region" description="Helical" evidence="1">
    <location>
        <begin position="94"/>
        <end position="112"/>
    </location>
</feature>
<organism evidence="2 3">
    <name type="scientific">Brassicogethes aeneus</name>
    <name type="common">Rape pollen beetle</name>
    <name type="synonym">Meligethes aeneus</name>
    <dbReference type="NCBI Taxonomy" id="1431903"/>
    <lineage>
        <taxon>Eukaryota</taxon>
        <taxon>Metazoa</taxon>
        <taxon>Ecdysozoa</taxon>
        <taxon>Arthropoda</taxon>
        <taxon>Hexapoda</taxon>
        <taxon>Insecta</taxon>
        <taxon>Pterygota</taxon>
        <taxon>Neoptera</taxon>
        <taxon>Endopterygota</taxon>
        <taxon>Coleoptera</taxon>
        <taxon>Polyphaga</taxon>
        <taxon>Cucujiformia</taxon>
        <taxon>Nitidulidae</taxon>
        <taxon>Meligethinae</taxon>
        <taxon>Brassicogethes</taxon>
    </lineage>
</organism>
<dbReference type="InterPro" id="IPR050327">
    <property type="entry name" value="Proton-linked_MCT"/>
</dbReference>
<feature type="transmembrane region" description="Helical" evidence="1">
    <location>
        <begin position="540"/>
        <end position="557"/>
    </location>
</feature>
<dbReference type="PANTHER" id="PTHR11360">
    <property type="entry name" value="MONOCARBOXYLATE TRANSPORTER"/>
    <property type="match status" value="1"/>
</dbReference>
<evidence type="ECO:0000256" key="1">
    <source>
        <dbReference type="SAM" id="Phobius"/>
    </source>
</evidence>
<feature type="transmembrane region" description="Helical" evidence="1">
    <location>
        <begin position="503"/>
        <end position="520"/>
    </location>
</feature>
<evidence type="ECO:0000313" key="3">
    <source>
        <dbReference type="Proteomes" id="UP001154078"/>
    </source>
</evidence>
<keyword evidence="1" id="KW-1133">Transmembrane helix</keyword>
<proteinExistence type="predicted"/>
<feature type="transmembrane region" description="Helical" evidence="1">
    <location>
        <begin position="29"/>
        <end position="50"/>
    </location>
</feature>
<feature type="transmembrane region" description="Helical" evidence="1">
    <location>
        <begin position="569"/>
        <end position="592"/>
    </location>
</feature>
<dbReference type="SUPFAM" id="SSF103473">
    <property type="entry name" value="MFS general substrate transporter"/>
    <property type="match status" value="1"/>
</dbReference>